<organism evidence="1 2">
    <name type="scientific">Ixodes persulcatus</name>
    <name type="common">Taiga tick</name>
    <dbReference type="NCBI Taxonomy" id="34615"/>
    <lineage>
        <taxon>Eukaryota</taxon>
        <taxon>Metazoa</taxon>
        <taxon>Ecdysozoa</taxon>
        <taxon>Arthropoda</taxon>
        <taxon>Chelicerata</taxon>
        <taxon>Arachnida</taxon>
        <taxon>Acari</taxon>
        <taxon>Parasitiformes</taxon>
        <taxon>Ixodida</taxon>
        <taxon>Ixodoidea</taxon>
        <taxon>Ixodidae</taxon>
        <taxon>Ixodinae</taxon>
        <taxon>Ixodes</taxon>
    </lineage>
</organism>
<dbReference type="Proteomes" id="UP000805193">
    <property type="component" value="Unassembled WGS sequence"/>
</dbReference>
<dbReference type="EMBL" id="JABSTQ010010480">
    <property type="protein sequence ID" value="KAG0420729.1"/>
    <property type="molecule type" value="Genomic_DNA"/>
</dbReference>
<reference evidence="1 2" key="1">
    <citation type="journal article" date="2020" name="Cell">
        <title>Large-Scale Comparative Analyses of Tick Genomes Elucidate Their Genetic Diversity and Vector Capacities.</title>
        <authorList>
            <consortium name="Tick Genome and Microbiome Consortium (TIGMIC)"/>
            <person name="Jia N."/>
            <person name="Wang J."/>
            <person name="Shi W."/>
            <person name="Du L."/>
            <person name="Sun Y."/>
            <person name="Zhan W."/>
            <person name="Jiang J.F."/>
            <person name="Wang Q."/>
            <person name="Zhang B."/>
            <person name="Ji P."/>
            <person name="Bell-Sakyi L."/>
            <person name="Cui X.M."/>
            <person name="Yuan T.T."/>
            <person name="Jiang B.G."/>
            <person name="Yang W.F."/>
            <person name="Lam T.T."/>
            <person name="Chang Q.C."/>
            <person name="Ding S.J."/>
            <person name="Wang X.J."/>
            <person name="Zhu J.G."/>
            <person name="Ruan X.D."/>
            <person name="Zhao L."/>
            <person name="Wei J.T."/>
            <person name="Ye R.Z."/>
            <person name="Que T.C."/>
            <person name="Du C.H."/>
            <person name="Zhou Y.H."/>
            <person name="Cheng J.X."/>
            <person name="Dai P.F."/>
            <person name="Guo W.B."/>
            <person name="Han X.H."/>
            <person name="Huang E.J."/>
            <person name="Li L.F."/>
            <person name="Wei W."/>
            <person name="Gao Y.C."/>
            <person name="Liu J.Z."/>
            <person name="Shao H.Z."/>
            <person name="Wang X."/>
            <person name="Wang C.C."/>
            <person name="Yang T.C."/>
            <person name="Huo Q.B."/>
            <person name="Li W."/>
            <person name="Chen H.Y."/>
            <person name="Chen S.E."/>
            <person name="Zhou L.G."/>
            <person name="Ni X.B."/>
            <person name="Tian J.H."/>
            <person name="Sheng Y."/>
            <person name="Liu T."/>
            <person name="Pan Y.S."/>
            <person name="Xia L.Y."/>
            <person name="Li J."/>
            <person name="Zhao F."/>
            <person name="Cao W.C."/>
        </authorList>
    </citation>
    <scope>NUCLEOTIDE SEQUENCE [LARGE SCALE GENOMIC DNA]</scope>
    <source>
        <strain evidence="1">Iper-2018</strain>
    </source>
</reference>
<evidence type="ECO:0000313" key="1">
    <source>
        <dbReference type="EMBL" id="KAG0420729.1"/>
    </source>
</evidence>
<proteinExistence type="predicted"/>
<accession>A0AC60PIX0</accession>
<keyword evidence="2" id="KW-1185">Reference proteome</keyword>
<protein>
    <submittedName>
        <fullName evidence="1">Uncharacterized protein</fullName>
    </submittedName>
</protein>
<evidence type="ECO:0000313" key="2">
    <source>
        <dbReference type="Proteomes" id="UP000805193"/>
    </source>
</evidence>
<comment type="caution">
    <text evidence="1">The sequence shown here is derived from an EMBL/GenBank/DDBJ whole genome shotgun (WGS) entry which is preliminary data.</text>
</comment>
<name>A0AC60PIX0_IXOPE</name>
<sequence length="463" mass="52405">MVGMLYAGSQGKSNEILFRQLKFPAFVMTFSDVLGAFAQRAKETGFVDALWPNLQVANAVLIDESFNVSYIYEKTLKRSFGAALLKVDFEKSGQFLVKYVNVWVERHTYYQIQEFVDHQFDPETKLVFLNAVYFKGAWNALFSKKNTTKRQFLNDGVTGAQVDTMSNTFTVKYAVSKALNAVVVDLPYRSNNLSMTILLPRENDGVDRLKHSLTGQRFRNLVSDMHSTRAAVYLPKFRLENNYSLTDPLKSVGINEIFSDSADLSGISTQGNLTVSGVEHKAVVEVNEGERPAAVSIAEAVREEVHRALLPEVPVAVAPERPVLTYAAAAKREPPVTAHYQQAPRREAPAPQYAPRPEQRGARKTDVWRTADRRPMCYHCGEADHIYRRCPYRQLGLRGFAPNDPRPRPGERPRDIEDYLCRSSSPESSPRRVFRSPSPRRSPSPFRRSRRDSLSPIASRREN</sequence>
<gene>
    <name evidence="1" type="ORF">HPB47_003323</name>
</gene>